<evidence type="ECO:0000259" key="2">
    <source>
        <dbReference type="Pfam" id="PF22422"/>
    </source>
</evidence>
<dbReference type="Gene3D" id="1.50.10.10">
    <property type="match status" value="1"/>
</dbReference>
<reference evidence="4" key="1">
    <citation type="submission" date="2016-10" db="EMBL/GenBank/DDBJ databases">
        <authorList>
            <person name="Varghese N."/>
            <person name="Submissions S."/>
        </authorList>
    </citation>
    <scope>NUCLEOTIDE SEQUENCE [LARGE SCALE GENOMIC DNA]</scope>
    <source>
        <strain evidence="4">CGMCC 4.3525</strain>
    </source>
</reference>
<feature type="domain" description="Mannosylglycerate hydrolase MGH1-like glycoside hydrolase" evidence="2">
    <location>
        <begin position="374"/>
        <end position="595"/>
    </location>
</feature>
<organism evidence="3 4">
    <name type="scientific">Lentzea xinjiangensis</name>
    <dbReference type="NCBI Taxonomy" id="402600"/>
    <lineage>
        <taxon>Bacteria</taxon>
        <taxon>Bacillati</taxon>
        <taxon>Actinomycetota</taxon>
        <taxon>Actinomycetes</taxon>
        <taxon>Pseudonocardiales</taxon>
        <taxon>Pseudonocardiaceae</taxon>
        <taxon>Lentzea</taxon>
    </lineage>
</organism>
<dbReference type="RefSeq" id="WP_089958693.1">
    <property type="nucleotide sequence ID" value="NZ_FOFR01000021.1"/>
</dbReference>
<dbReference type="InterPro" id="IPR032856">
    <property type="entry name" value="GDE_N_bis"/>
</dbReference>
<dbReference type="InterPro" id="IPR054491">
    <property type="entry name" value="MGH1-like_GH"/>
</dbReference>
<dbReference type="InterPro" id="IPR012341">
    <property type="entry name" value="6hp_glycosidase-like_sf"/>
</dbReference>
<feature type="domain" description="Putative glycogen debranching enzyme N-terminal" evidence="1">
    <location>
        <begin position="25"/>
        <end position="203"/>
    </location>
</feature>
<keyword evidence="4" id="KW-1185">Reference proteome</keyword>
<dbReference type="Proteomes" id="UP000199352">
    <property type="component" value="Unassembled WGS sequence"/>
</dbReference>
<name>A0A1H9UI08_9PSEU</name>
<dbReference type="EMBL" id="FOFR01000021">
    <property type="protein sequence ID" value="SES08908.1"/>
    <property type="molecule type" value="Genomic_DNA"/>
</dbReference>
<dbReference type="AlphaFoldDB" id="A0A1H9UI08"/>
<protein>
    <submittedName>
        <fullName evidence="3">Glycogen debranching enzyme (Alpha-1,6-glucosidase)</fullName>
    </submittedName>
</protein>
<dbReference type="Pfam" id="PF22422">
    <property type="entry name" value="MGH1-like_GH"/>
    <property type="match status" value="1"/>
</dbReference>
<evidence type="ECO:0000313" key="3">
    <source>
        <dbReference type="EMBL" id="SES08908.1"/>
    </source>
</evidence>
<dbReference type="OrthoDB" id="9759959at2"/>
<dbReference type="SUPFAM" id="SSF48208">
    <property type="entry name" value="Six-hairpin glycosidases"/>
    <property type="match status" value="1"/>
</dbReference>
<dbReference type="Pfam" id="PF14742">
    <property type="entry name" value="GDE_N_bis"/>
    <property type="match status" value="1"/>
</dbReference>
<dbReference type="STRING" id="402600.SAMN05216188_121123"/>
<proteinExistence type="predicted"/>
<gene>
    <name evidence="3" type="ORF">SAMN05216188_121123</name>
</gene>
<dbReference type="InterPro" id="IPR008928">
    <property type="entry name" value="6-hairpin_glycosidase_sf"/>
</dbReference>
<sequence>MTDGAPQAFNGTEPVPVVGAGVVTLVEGSTFCISDPTGDIRPGGAQGLFFRDARVVSRWELRLDGQPQHPLSVIAQEAFASRFVLRRPPQLGHADSTLLVTRERLLGDGLRETITLQNLGREASAVTITLHVDADFADLFAVKEGRGHGGCELTVIGDELRLTDRGNGARGMSVSATADPLVTPGALTWRVVVPAKQRWTTEVVAQPTLANRRVQPQFHRGEGLESSGPARKIREWREASTVIAADDAVLTQVLQRTESDLGALQIHDQARGDRPFVAAGAPWFMTLFGRDSLLTAWMALPLDVGLGLGTLQTLADLQGTKVDPITEEEPGRVLHELRLGPDSARVLGGSHYYGTVDSTPLFVMLLAECWRWGAPEQTVRSLLPAADAALRWVERYGDRDGDGFVEYRRATDRGLANQGWKDSFDGVNDATGRIADTPIALCEVQGYVYAALRARAEMAEHFGDTATAARCRAAADELRQRFADRFWLPDKGWYAIALDGRKRPVDALTSNVAHCLWTGIVPDEHAAVLIERLAGKDMDSGYGLRTLSASMGAYNPMSYHNGSVWPHDTAIAVAGLLRYAHLDGAVPLAHRLATGVLDAAAAFGARLPELFCGFSRDEFSPPVPYPTSCSPQAWASAAPVLLVRSFLGLDPHVPRRTVALRPALPAAWGEVRLKELRLGPATVDITARGAAAEVQGLPQDWRLVDAPERFADAPATA</sequence>
<evidence type="ECO:0000259" key="1">
    <source>
        <dbReference type="Pfam" id="PF14742"/>
    </source>
</evidence>
<accession>A0A1H9UI08</accession>
<dbReference type="GO" id="GO:0005975">
    <property type="term" value="P:carbohydrate metabolic process"/>
    <property type="evidence" value="ECO:0007669"/>
    <property type="project" value="InterPro"/>
</dbReference>
<evidence type="ECO:0000313" key="4">
    <source>
        <dbReference type="Proteomes" id="UP000199352"/>
    </source>
</evidence>